<dbReference type="EMBL" id="DYWE01000050">
    <property type="protein sequence ID" value="HJF80912.1"/>
    <property type="molecule type" value="Genomic_DNA"/>
</dbReference>
<dbReference type="Proteomes" id="UP000186685">
    <property type="component" value="Unassembled WGS sequence"/>
</dbReference>
<accession>A0A854BZN0</accession>
<reference evidence="1" key="2">
    <citation type="journal article" date="2021" name="PeerJ">
        <title>Extensive microbial diversity within the chicken gut microbiome revealed by metagenomics and culture.</title>
        <authorList>
            <person name="Gilroy R."/>
            <person name="Ravi A."/>
            <person name="Getino M."/>
            <person name="Pursley I."/>
            <person name="Horton D.L."/>
            <person name="Alikhan N.F."/>
            <person name="Baker D."/>
            <person name="Gharbi K."/>
            <person name="Hall N."/>
            <person name="Watson M."/>
            <person name="Adriaenssens E.M."/>
            <person name="Foster-Nyarko E."/>
            <person name="Jarju S."/>
            <person name="Secka A."/>
            <person name="Antonio M."/>
            <person name="Oren A."/>
            <person name="Chaudhuri R.R."/>
            <person name="La Ragione R."/>
            <person name="Hildebrand F."/>
            <person name="Pallen M.J."/>
        </authorList>
    </citation>
    <scope>NUCLEOTIDE SEQUENCE</scope>
    <source>
        <strain evidence="1">9794</strain>
    </source>
</reference>
<sequence>MNKHILNTAKGLFFSTALVTLAGCEREISTDVLATSPKVAEVFLDEFAAGVDFQAWGKTTALSQDNETKYSGTASLKIEVPTPDDFLGNWTGGVFFTEAGRDLSDYDALTFYVKSSASTKIEVGLGSYGDNPEYTATIAGVTADANWRKVIIPIPNPAKLTAEKGLFNFSAGTNDTGGQAYTLWIDEVKYEKLGTLAHTRIENMTMAGFPSGDFEIGTLIGYVNLPNGIDQKITMSPKYFTFESSNPEIATINENVITFHGGKGKVVFTPKEAQGSITVTDIYDFAPVPTHNEANVISLYSDKYINTLSSPFNGYWDWQTTSNNEINAGGDHIMHYGTFNYVGIVLDNDADCSDMDYLHIDILLMDESDGNQQITVEAHQGGGDAVATVGQKVTTLKTGEWVSVDVPLDANTNLVHELMLQRPDGSNYQDILVDNIYFYKN</sequence>
<organism evidence="2 3">
    <name type="scientific">Phocaeicola plebeius</name>
    <dbReference type="NCBI Taxonomy" id="310297"/>
    <lineage>
        <taxon>Bacteria</taxon>
        <taxon>Pseudomonadati</taxon>
        <taxon>Bacteroidota</taxon>
        <taxon>Bacteroidia</taxon>
        <taxon>Bacteroidales</taxon>
        <taxon>Bacteroidaceae</taxon>
        <taxon>Phocaeicola</taxon>
    </lineage>
</organism>
<dbReference type="AlphaFoldDB" id="A0A854BZN0"/>
<evidence type="ECO:0000313" key="2">
    <source>
        <dbReference type="EMBL" id="OKZ09593.1"/>
    </source>
</evidence>
<dbReference type="SUPFAM" id="SSF49785">
    <property type="entry name" value="Galactose-binding domain-like"/>
    <property type="match status" value="1"/>
</dbReference>
<reference evidence="2 3" key="1">
    <citation type="journal article" date="2016" name="Nat. Biotechnol.">
        <title>Measurement of bacterial replication rates in microbial communities.</title>
        <authorList>
            <person name="Brown C.T."/>
            <person name="Olm M.R."/>
            <person name="Thomas B.C."/>
            <person name="Banfield J.F."/>
        </authorList>
    </citation>
    <scope>NUCLEOTIDE SEQUENCE [LARGE SCALE GENOMIC DNA]</scope>
    <source>
        <strain evidence="2">45_130</strain>
    </source>
</reference>
<dbReference type="Proteomes" id="UP000722357">
    <property type="component" value="Unassembled WGS sequence"/>
</dbReference>
<protein>
    <recommendedName>
        <fullName evidence="4">CBM11 domain-containing protein</fullName>
    </recommendedName>
</protein>
<proteinExistence type="predicted"/>
<evidence type="ECO:0000313" key="1">
    <source>
        <dbReference type="EMBL" id="HJF80912.1"/>
    </source>
</evidence>
<name>A0A854BZN0_9BACT</name>
<evidence type="ECO:0000313" key="3">
    <source>
        <dbReference type="Proteomes" id="UP000186685"/>
    </source>
</evidence>
<gene>
    <name evidence="2" type="ORF">BHV76_09000</name>
    <name evidence="1" type="ORF">K8V40_04570</name>
</gene>
<comment type="caution">
    <text evidence="2">The sequence shown here is derived from an EMBL/GenBank/DDBJ whole genome shotgun (WGS) entry which is preliminary data.</text>
</comment>
<dbReference type="Gene3D" id="2.60.120.430">
    <property type="entry name" value="Galactose-binding lectin"/>
    <property type="match status" value="1"/>
</dbReference>
<dbReference type="PROSITE" id="PS51257">
    <property type="entry name" value="PROKAR_LIPOPROTEIN"/>
    <property type="match status" value="1"/>
</dbReference>
<dbReference type="InterPro" id="IPR008979">
    <property type="entry name" value="Galactose-bd-like_sf"/>
</dbReference>
<evidence type="ECO:0008006" key="4">
    <source>
        <dbReference type="Google" id="ProtNLM"/>
    </source>
</evidence>
<dbReference type="EMBL" id="MNQR01000023">
    <property type="protein sequence ID" value="OKZ09593.1"/>
    <property type="molecule type" value="Genomic_DNA"/>
</dbReference>
<reference evidence="1" key="3">
    <citation type="submission" date="2021-09" db="EMBL/GenBank/DDBJ databases">
        <authorList>
            <person name="Gilroy R."/>
        </authorList>
    </citation>
    <scope>NUCLEOTIDE SEQUENCE</scope>
    <source>
        <strain evidence="1">9794</strain>
    </source>
</reference>